<proteinExistence type="predicted"/>
<evidence type="ECO:0000313" key="2">
    <source>
        <dbReference type="EMBL" id="MFC5289554.1"/>
    </source>
</evidence>
<comment type="caution">
    <text evidence="2">The sequence shown here is derived from an EMBL/GenBank/DDBJ whole genome shotgun (WGS) entry which is preliminary data.</text>
</comment>
<accession>A0ABW0EQK5</accession>
<organism evidence="2 3">
    <name type="scientific">Actinokineospora guangxiensis</name>
    <dbReference type="NCBI Taxonomy" id="1490288"/>
    <lineage>
        <taxon>Bacteria</taxon>
        <taxon>Bacillati</taxon>
        <taxon>Actinomycetota</taxon>
        <taxon>Actinomycetes</taxon>
        <taxon>Pseudonocardiales</taxon>
        <taxon>Pseudonocardiaceae</taxon>
        <taxon>Actinokineospora</taxon>
    </lineage>
</organism>
<reference evidence="3" key="1">
    <citation type="journal article" date="2019" name="Int. J. Syst. Evol. Microbiol.">
        <title>The Global Catalogue of Microorganisms (GCM) 10K type strain sequencing project: providing services to taxonomists for standard genome sequencing and annotation.</title>
        <authorList>
            <consortium name="The Broad Institute Genomics Platform"/>
            <consortium name="The Broad Institute Genome Sequencing Center for Infectious Disease"/>
            <person name="Wu L."/>
            <person name="Ma J."/>
        </authorList>
    </citation>
    <scope>NUCLEOTIDE SEQUENCE [LARGE SCALE GENOMIC DNA]</scope>
    <source>
        <strain evidence="3">CCUG 59778</strain>
    </source>
</reference>
<evidence type="ECO:0000259" key="1">
    <source>
        <dbReference type="PROSITE" id="PS50943"/>
    </source>
</evidence>
<dbReference type="SMART" id="SM00530">
    <property type="entry name" value="HTH_XRE"/>
    <property type="match status" value="1"/>
</dbReference>
<gene>
    <name evidence="2" type="ORF">ACFPM7_21075</name>
</gene>
<dbReference type="InterPro" id="IPR043917">
    <property type="entry name" value="DUF5753"/>
</dbReference>
<feature type="domain" description="HTH cro/C1-type" evidence="1">
    <location>
        <begin position="21"/>
        <end position="75"/>
    </location>
</feature>
<dbReference type="Pfam" id="PF19054">
    <property type="entry name" value="DUF5753"/>
    <property type="match status" value="1"/>
</dbReference>
<dbReference type="Pfam" id="PF13560">
    <property type="entry name" value="HTH_31"/>
    <property type="match status" value="1"/>
</dbReference>
<dbReference type="RefSeq" id="WP_378249398.1">
    <property type="nucleotide sequence ID" value="NZ_JBHSKF010000011.1"/>
</dbReference>
<dbReference type="EMBL" id="JBHSKF010000011">
    <property type="protein sequence ID" value="MFC5289554.1"/>
    <property type="molecule type" value="Genomic_DNA"/>
</dbReference>
<name>A0ABW0EQK5_9PSEU</name>
<dbReference type="Proteomes" id="UP001596157">
    <property type="component" value="Unassembled WGS sequence"/>
</dbReference>
<dbReference type="SUPFAM" id="SSF47413">
    <property type="entry name" value="lambda repressor-like DNA-binding domains"/>
    <property type="match status" value="1"/>
</dbReference>
<protein>
    <submittedName>
        <fullName evidence="2">Helix-turn-helix domain-containing protein</fullName>
    </submittedName>
</protein>
<dbReference type="InterPro" id="IPR010982">
    <property type="entry name" value="Lambda_DNA-bd_dom_sf"/>
</dbReference>
<dbReference type="Gene3D" id="1.10.260.40">
    <property type="entry name" value="lambda repressor-like DNA-binding domains"/>
    <property type="match status" value="1"/>
</dbReference>
<dbReference type="InterPro" id="IPR001387">
    <property type="entry name" value="Cro/C1-type_HTH"/>
</dbReference>
<dbReference type="CDD" id="cd00093">
    <property type="entry name" value="HTH_XRE"/>
    <property type="match status" value="1"/>
</dbReference>
<sequence length="293" mass="32380">MAKKPEKAGPVVPRVRLSMELRQARDHAGLTQQQVAEALEWSLSKVIRIENGAVRVSITDLRAALALFGISEPARVDELLELSRQAREKEWWDKYRKDAQQGIIDLAAYEASASVIHQYQSMVVPGLLQTTAYARAVIGNFDDEATTEGLLALRRDRQRAALRGDGRERVFILDEAVLLRTVVGPDDMLEQLAHLVEVNRMDGVSIHVLPLSSGPHRAIGGSFQVLGIGSTRGASYIAYTPAGWFEQLIKNESAVAEYRVIFDELLALSSTSDQLEGLLDQVGSTIHQQKERG</sequence>
<evidence type="ECO:0000313" key="3">
    <source>
        <dbReference type="Proteomes" id="UP001596157"/>
    </source>
</evidence>
<dbReference type="PROSITE" id="PS50943">
    <property type="entry name" value="HTH_CROC1"/>
    <property type="match status" value="1"/>
</dbReference>
<keyword evidence="3" id="KW-1185">Reference proteome</keyword>